<comment type="function">
    <text evidence="7">Involved in both the arginine and lysine biosynthetic pathways.</text>
</comment>
<evidence type="ECO:0000256" key="5">
    <source>
        <dbReference type="ARBA" id="ARBA00023002"/>
    </source>
</evidence>
<evidence type="ECO:0000256" key="1">
    <source>
        <dbReference type="ARBA" id="ARBA00022490"/>
    </source>
</evidence>
<dbReference type="GO" id="GO:0003942">
    <property type="term" value="F:N-acetyl-gamma-glutamyl-phosphate reductase activity"/>
    <property type="evidence" value="ECO:0007669"/>
    <property type="project" value="InterPro"/>
</dbReference>
<accession>A0A075G418</accession>
<dbReference type="InterPro" id="IPR036291">
    <property type="entry name" value="NAD(P)-bd_dom_sf"/>
</dbReference>
<dbReference type="InterPro" id="IPR050085">
    <property type="entry name" value="AGPR"/>
</dbReference>
<feature type="binding site" evidence="7">
    <location>
        <begin position="9"/>
        <end position="12"/>
    </location>
    <ligand>
        <name>NADP(+)</name>
        <dbReference type="ChEBI" id="CHEBI:58349"/>
    </ligand>
</feature>
<comment type="caution">
    <text evidence="7">Lacks conserved residue(s) required for the propagation of feature annotation.</text>
</comment>
<feature type="binding site" evidence="7">
    <location>
        <position position="317"/>
    </location>
    <ligand>
        <name>NADP(+)</name>
        <dbReference type="ChEBI" id="CHEBI:58349"/>
    </ligand>
</feature>
<feature type="active site" evidence="7">
    <location>
        <position position="149"/>
    </location>
</feature>
<dbReference type="NCBIfam" id="TIGR01850">
    <property type="entry name" value="argC"/>
    <property type="match status" value="1"/>
</dbReference>
<proteinExistence type="inferred from homology"/>
<dbReference type="Pfam" id="PF01118">
    <property type="entry name" value="Semialdhyde_dh"/>
    <property type="match status" value="1"/>
</dbReference>
<dbReference type="GO" id="GO:0043870">
    <property type="term" value="F:N-acetyl-gamma-aminoadipyl-phosphate reductase activity"/>
    <property type="evidence" value="ECO:0007669"/>
    <property type="project" value="RHEA"/>
</dbReference>
<dbReference type="InterPro" id="IPR058924">
    <property type="entry name" value="AGPR_dimerisation_dom"/>
</dbReference>
<dbReference type="InterPro" id="IPR000706">
    <property type="entry name" value="AGPR_type-1"/>
</dbReference>
<evidence type="ECO:0000256" key="4">
    <source>
        <dbReference type="ARBA" id="ARBA00022857"/>
    </source>
</evidence>
<evidence type="ECO:0000256" key="6">
    <source>
        <dbReference type="ARBA" id="ARBA00023154"/>
    </source>
</evidence>
<dbReference type="EC" id="1.2.1.103" evidence="7"/>
<comment type="subcellular location">
    <subcellularLocation>
        <location evidence="7">Cytoplasm</location>
    </subcellularLocation>
</comment>
<dbReference type="HAMAP" id="MF_02083">
    <property type="entry name" value="LysY"/>
    <property type="match status" value="1"/>
</dbReference>
<dbReference type="InterPro" id="IPR000534">
    <property type="entry name" value="Semialdehyde_DH_NAD-bd"/>
</dbReference>
<evidence type="ECO:0000256" key="3">
    <source>
        <dbReference type="ARBA" id="ARBA00022605"/>
    </source>
</evidence>
<dbReference type="GO" id="GO:0042450">
    <property type="term" value="P:L-arginine biosynthetic process via ornithine"/>
    <property type="evidence" value="ECO:0007669"/>
    <property type="project" value="UniProtKB-UniRule"/>
</dbReference>
<keyword evidence="6 7" id="KW-0457">Lysine biosynthesis</keyword>
<dbReference type="GO" id="GO:0051287">
    <property type="term" value="F:NAD binding"/>
    <property type="evidence" value="ECO:0007669"/>
    <property type="project" value="InterPro"/>
</dbReference>
<feature type="domain" description="Semialdehyde dehydrogenase NAD-binding" evidence="8">
    <location>
        <begin position="2"/>
        <end position="141"/>
    </location>
</feature>
<dbReference type="SMART" id="SM00859">
    <property type="entry name" value="Semialdhyde_dh"/>
    <property type="match status" value="1"/>
</dbReference>
<dbReference type="CDD" id="cd23939">
    <property type="entry name" value="AGPR_1_C_LysY"/>
    <property type="match status" value="1"/>
</dbReference>
<comment type="pathway">
    <text evidence="7">Amino-acid biosynthesis; L-arginine biosynthesis.</text>
</comment>
<keyword evidence="2 7" id="KW-0055">Arginine biosynthesis</keyword>
<dbReference type="Gene3D" id="3.30.360.10">
    <property type="entry name" value="Dihydrodipicolinate Reductase, domain 2"/>
    <property type="match status" value="1"/>
</dbReference>
<comment type="catalytic activity">
    <reaction evidence="7">
        <text>[amino-group carrier protein]-C-terminal-gamma-(L-glutamyl-5-semialdehyde)-L-glutamate + phosphate + NADP(+) = [amino-group carrier protein]-C-terminal-gamma-(5-phospho-L-glutamyl)-L-glutamate + NADPH + H(+)</text>
        <dbReference type="Rhea" id="RHEA:52668"/>
        <dbReference type="Rhea" id="RHEA-COMP:13313"/>
        <dbReference type="Rhea" id="RHEA-COMP:13327"/>
        <dbReference type="ChEBI" id="CHEBI:15378"/>
        <dbReference type="ChEBI" id="CHEBI:43474"/>
        <dbReference type="ChEBI" id="CHEBI:57783"/>
        <dbReference type="ChEBI" id="CHEBI:58349"/>
        <dbReference type="ChEBI" id="CHEBI:136717"/>
        <dbReference type="ChEBI" id="CHEBI:136761"/>
        <dbReference type="EC" id="1.2.1.106"/>
    </reaction>
</comment>
<dbReference type="EMBL" id="KF900534">
    <property type="protein sequence ID" value="AIE98363.1"/>
    <property type="molecule type" value="Genomic_DNA"/>
</dbReference>
<dbReference type="AlphaFoldDB" id="A0A075G418"/>
<gene>
    <name evidence="7 9" type="primary">lysY</name>
</gene>
<dbReference type="Pfam" id="PF22698">
    <property type="entry name" value="Semialdhyde_dhC_1"/>
    <property type="match status" value="1"/>
</dbReference>
<evidence type="ECO:0000259" key="8">
    <source>
        <dbReference type="SMART" id="SM00859"/>
    </source>
</evidence>
<sequence>MKVGIVGASGYVGGEVVRLLLSHPEAEISMVTSTKHVGEYLHRIHPSLKGFTELTFSELDYDKMSDKCDLVFTAVPHGTATDIVKAFYDRGMKIIDLSADYRLHNPEDYTKWYGWEHPHPDYLSKSVFGVPELHRDKIKNSQLVSCPGCMAVTSTLALYPLIKNDLIDTDHIVVDSKIGSSGAGAGGTSGTQHAMRAGVIRPYKPAKHRHTGEIEQELSEVAGKKIKVSMSPHAVDVVRGILCTNHTFLKKEVDEKEIWKIYRAEFGEEPFIRLIRDKNGLYKFPDPKFVVGSNFCDIGFDLDEDNNRLIALSASDNLMRGAAGSAVQNMNIMSGFDEKQGIMYSPLTPV</sequence>
<keyword evidence="3 7" id="KW-0028">Amino-acid biosynthesis</keyword>
<organism evidence="9">
    <name type="scientific">uncultured marine thaumarchaeote KM3_05_G02</name>
    <dbReference type="NCBI Taxonomy" id="1455970"/>
    <lineage>
        <taxon>Archaea</taxon>
        <taxon>Nitrososphaerota</taxon>
        <taxon>environmental samples</taxon>
    </lineage>
</organism>
<comment type="catalytic activity">
    <reaction evidence="7">
        <text>[amino-group carrier protein]-C-terminal-N-(1-carboxy-5-oxopentan-1-yl)-L-glutamine + phosphate + NADP(+) = [amino-group carrier protein]-C-terminal-N-(1-carboxy-5-phosphooxy-5-oxopentan-1-yl)-L-glutamine + NADPH + H(+)</text>
        <dbReference type="Rhea" id="RHEA:41948"/>
        <dbReference type="Rhea" id="RHEA-COMP:9712"/>
        <dbReference type="Rhea" id="RHEA-COMP:9714"/>
        <dbReference type="ChEBI" id="CHEBI:15378"/>
        <dbReference type="ChEBI" id="CHEBI:43474"/>
        <dbReference type="ChEBI" id="CHEBI:57783"/>
        <dbReference type="ChEBI" id="CHEBI:58349"/>
        <dbReference type="ChEBI" id="CHEBI:78499"/>
        <dbReference type="ChEBI" id="CHEBI:78501"/>
        <dbReference type="EC" id="1.2.1.103"/>
    </reaction>
</comment>
<dbReference type="GO" id="GO:0070401">
    <property type="term" value="F:NADP+ binding"/>
    <property type="evidence" value="ECO:0007669"/>
    <property type="project" value="InterPro"/>
</dbReference>
<name>A0A075G418_9ARCH</name>
<dbReference type="EC" id="1.2.1.106" evidence="7"/>
<dbReference type="Gene3D" id="3.40.50.720">
    <property type="entry name" value="NAD(P)-binding Rossmann-like Domain"/>
    <property type="match status" value="1"/>
</dbReference>
<dbReference type="PANTHER" id="PTHR32338">
    <property type="entry name" value="N-ACETYL-GAMMA-GLUTAMYL-PHOSPHATE REDUCTASE, CHLOROPLASTIC-RELATED-RELATED"/>
    <property type="match status" value="1"/>
</dbReference>
<evidence type="ECO:0000313" key="9">
    <source>
        <dbReference type="EMBL" id="AIE98363.1"/>
    </source>
</evidence>
<dbReference type="HAMAP" id="MF_00150">
    <property type="entry name" value="ArgC_type1"/>
    <property type="match status" value="1"/>
</dbReference>
<protein>
    <recommendedName>
        <fullName evidence="7">Putative [LysW]-L-2-aminoadipate/[LysW]-L-glutamate phosphate reductase</fullName>
        <ecNumber evidence="7">1.2.1.103</ecNumber>
        <ecNumber evidence="7">1.2.1.106</ecNumber>
    </recommendedName>
</protein>
<dbReference type="GO" id="GO:0019878">
    <property type="term" value="P:lysine biosynthetic process via aminoadipic acid"/>
    <property type="evidence" value="ECO:0007669"/>
    <property type="project" value="UniProtKB-UniRule"/>
</dbReference>
<evidence type="ECO:0000256" key="7">
    <source>
        <dbReference type="HAMAP-Rule" id="MF_02083"/>
    </source>
</evidence>
<evidence type="ECO:0000256" key="2">
    <source>
        <dbReference type="ARBA" id="ARBA00022571"/>
    </source>
</evidence>
<dbReference type="SUPFAM" id="SSF55347">
    <property type="entry name" value="Glyceraldehyde-3-phosphate dehydrogenase-like, C-terminal domain"/>
    <property type="match status" value="1"/>
</dbReference>
<dbReference type="CDD" id="cd17895">
    <property type="entry name" value="AGPR_1_N"/>
    <property type="match status" value="1"/>
</dbReference>
<dbReference type="SUPFAM" id="SSF51735">
    <property type="entry name" value="NAD(P)-binding Rossmann-fold domains"/>
    <property type="match status" value="1"/>
</dbReference>
<keyword evidence="1 7" id="KW-0963">Cytoplasm</keyword>
<reference evidence="9" key="1">
    <citation type="journal article" date="2014" name="Genome Biol. Evol.">
        <title>Pangenome evidence for extensive interdomain horizontal transfer affecting lineage core and shell genes in uncultured planktonic thaumarchaeota and euryarchaeota.</title>
        <authorList>
            <person name="Deschamps P."/>
            <person name="Zivanovic Y."/>
            <person name="Moreira D."/>
            <person name="Rodriguez-Valera F."/>
            <person name="Lopez-Garcia P."/>
        </authorList>
    </citation>
    <scope>NUCLEOTIDE SEQUENCE</scope>
</reference>
<dbReference type="UniPathway" id="UPA00068"/>
<comment type="pathway">
    <text evidence="7">Amino-acid biosynthesis; L-lysine biosynthesis via AAA pathway; L-lysine from L-alpha-aminoadipate (Thermus route): step 3/5.</text>
</comment>
<keyword evidence="4 7" id="KW-0521">NADP</keyword>
<dbReference type="UniPathway" id="UPA00033">
    <property type="reaction ID" value="UER00037"/>
</dbReference>
<comment type="similarity">
    <text evidence="7">Belongs to the NAGSA dehydrogenase family. Type 1 subfamily. LysY sub-subfamily.</text>
</comment>
<dbReference type="PANTHER" id="PTHR32338:SF11">
    <property type="entry name" value="[LYSW]-L-2-AMINOADIPATE_[LYSW]-L-GLUTAMATE PHOSPHATE REDUCTASE-RELATED"/>
    <property type="match status" value="1"/>
</dbReference>
<dbReference type="InterPro" id="IPR037535">
    <property type="entry name" value="LysY"/>
</dbReference>
<keyword evidence="5 7" id="KW-0560">Oxidoreductase</keyword>
<dbReference type="GO" id="GO:0005737">
    <property type="term" value="C:cytoplasm"/>
    <property type="evidence" value="ECO:0007669"/>
    <property type="project" value="UniProtKB-SubCell"/>
</dbReference>